<dbReference type="AlphaFoldDB" id="A0A2P4NWW8"/>
<feature type="transmembrane region" description="Helical" evidence="1">
    <location>
        <begin position="49"/>
        <end position="73"/>
    </location>
</feature>
<dbReference type="Proteomes" id="UP000018888">
    <property type="component" value="Unassembled WGS sequence"/>
</dbReference>
<comment type="caution">
    <text evidence="2">The sequence shown here is derived from an EMBL/GenBank/DDBJ whole genome shotgun (WGS) entry which is preliminary data.</text>
</comment>
<keyword evidence="1" id="KW-1133">Transmembrane helix</keyword>
<proteinExistence type="predicted"/>
<feature type="transmembrane region" description="Helical" evidence="1">
    <location>
        <begin position="12"/>
        <end position="28"/>
    </location>
</feature>
<name>A0A2P4NWW8_RHIID</name>
<keyword evidence="1" id="KW-0472">Membrane</keyword>
<reference evidence="2 3" key="1">
    <citation type="journal article" date="2013" name="Proc. Natl. Acad. Sci. U.S.A.">
        <title>Genome of an arbuscular mycorrhizal fungus provides insight into the oldest plant symbiosis.</title>
        <authorList>
            <person name="Tisserant E."/>
            <person name="Malbreil M."/>
            <person name="Kuo A."/>
            <person name="Kohler A."/>
            <person name="Symeonidi A."/>
            <person name="Balestrini R."/>
            <person name="Charron P."/>
            <person name="Duensing N."/>
            <person name="Frei Dit Frey N."/>
            <person name="Gianinazzi-Pearson V."/>
            <person name="Gilbert L.B."/>
            <person name="Handa Y."/>
            <person name="Herr J.R."/>
            <person name="Hijri M."/>
            <person name="Koul R."/>
            <person name="Kawaguchi M."/>
            <person name="Krajinski F."/>
            <person name="Lammers P.J."/>
            <person name="Masclaux F.G."/>
            <person name="Murat C."/>
            <person name="Morin E."/>
            <person name="Ndikumana S."/>
            <person name="Pagni M."/>
            <person name="Petitpierre D."/>
            <person name="Requena N."/>
            <person name="Rosikiewicz P."/>
            <person name="Riley R."/>
            <person name="Saito K."/>
            <person name="San Clemente H."/>
            <person name="Shapiro H."/>
            <person name="van Tuinen D."/>
            <person name="Becard G."/>
            <person name="Bonfante P."/>
            <person name="Paszkowski U."/>
            <person name="Shachar-Hill Y.Y."/>
            <person name="Tuskan G.A."/>
            <person name="Young P.W."/>
            <person name="Sanders I.R."/>
            <person name="Henrissat B."/>
            <person name="Rensing S.A."/>
            <person name="Grigoriev I.V."/>
            <person name="Corradi N."/>
            <person name="Roux C."/>
            <person name="Martin F."/>
        </authorList>
    </citation>
    <scope>NUCLEOTIDE SEQUENCE [LARGE SCALE GENOMIC DNA]</scope>
    <source>
        <strain evidence="2 3">DAOM 197198</strain>
    </source>
</reference>
<dbReference type="VEuPathDB" id="FungiDB:RhiirFUN_002212"/>
<accession>A0A2P4NWW8</accession>
<evidence type="ECO:0000256" key="1">
    <source>
        <dbReference type="SAM" id="Phobius"/>
    </source>
</evidence>
<dbReference type="VEuPathDB" id="FungiDB:RhiirFUN_010417"/>
<dbReference type="EMBL" id="AUPC02000651">
    <property type="protein sequence ID" value="POG57639.1"/>
    <property type="molecule type" value="Genomic_DNA"/>
</dbReference>
<sequence length="101" mass="12203">MDNEHENTTFLAFHYYTYIANCLTPALLQDLNQNKRTKIFRSTQFICKIYFVMQAITQMICLLHILLHIHIFIVAEKNSLLYTQLYYTYYSYNSFAHIKYL</sequence>
<gene>
    <name evidence="2" type="ORF">GLOIN_2v1012983</name>
</gene>
<protein>
    <submittedName>
        <fullName evidence="2">Uncharacterized protein</fullName>
    </submittedName>
</protein>
<reference evidence="2 3" key="2">
    <citation type="journal article" date="2018" name="New Phytol.">
        <title>High intraspecific genome diversity in the model arbuscular mycorrhizal symbiont Rhizophagus irregularis.</title>
        <authorList>
            <person name="Chen E.C.H."/>
            <person name="Morin E."/>
            <person name="Beaudet D."/>
            <person name="Noel J."/>
            <person name="Yildirir G."/>
            <person name="Ndikumana S."/>
            <person name="Charron P."/>
            <person name="St-Onge C."/>
            <person name="Giorgi J."/>
            <person name="Kruger M."/>
            <person name="Marton T."/>
            <person name="Ropars J."/>
            <person name="Grigoriev I.V."/>
            <person name="Hainaut M."/>
            <person name="Henrissat B."/>
            <person name="Roux C."/>
            <person name="Martin F."/>
            <person name="Corradi N."/>
        </authorList>
    </citation>
    <scope>NUCLEOTIDE SEQUENCE [LARGE SCALE GENOMIC DNA]</scope>
    <source>
        <strain evidence="2 3">DAOM 197198</strain>
    </source>
</reference>
<evidence type="ECO:0000313" key="3">
    <source>
        <dbReference type="Proteomes" id="UP000018888"/>
    </source>
</evidence>
<keyword evidence="1" id="KW-0812">Transmembrane</keyword>
<evidence type="ECO:0000313" key="2">
    <source>
        <dbReference type="EMBL" id="POG57639.1"/>
    </source>
</evidence>
<keyword evidence="3" id="KW-1185">Reference proteome</keyword>
<organism evidence="2 3">
    <name type="scientific">Rhizophagus irregularis (strain DAOM 181602 / DAOM 197198 / MUCL 43194)</name>
    <name type="common">Arbuscular mycorrhizal fungus</name>
    <name type="synonym">Glomus intraradices</name>
    <dbReference type="NCBI Taxonomy" id="747089"/>
    <lineage>
        <taxon>Eukaryota</taxon>
        <taxon>Fungi</taxon>
        <taxon>Fungi incertae sedis</taxon>
        <taxon>Mucoromycota</taxon>
        <taxon>Glomeromycotina</taxon>
        <taxon>Glomeromycetes</taxon>
        <taxon>Glomerales</taxon>
        <taxon>Glomeraceae</taxon>
        <taxon>Rhizophagus</taxon>
    </lineage>
</organism>